<accession>A0A1H5YN54</accession>
<feature type="compositionally biased region" description="Low complexity" evidence="1">
    <location>
        <begin position="395"/>
        <end position="418"/>
    </location>
</feature>
<protein>
    <submittedName>
        <fullName evidence="2">Uncharacterized protein</fullName>
    </submittedName>
</protein>
<feature type="region of interest" description="Disordered" evidence="1">
    <location>
        <begin position="352"/>
        <end position="448"/>
    </location>
</feature>
<evidence type="ECO:0000313" key="2">
    <source>
        <dbReference type="EMBL" id="SEG25005.1"/>
    </source>
</evidence>
<dbReference type="AlphaFoldDB" id="A0A1H5YN54"/>
<reference evidence="2 3" key="1">
    <citation type="submission" date="2016-10" db="EMBL/GenBank/DDBJ databases">
        <authorList>
            <person name="de Groot N.N."/>
        </authorList>
    </citation>
    <scope>NUCLEOTIDE SEQUENCE [LARGE SCALE GENOMIC DNA]</scope>
    <source>
        <strain evidence="2 3">DSM 22489</strain>
    </source>
</reference>
<evidence type="ECO:0000256" key="1">
    <source>
        <dbReference type="SAM" id="MobiDB-lite"/>
    </source>
</evidence>
<gene>
    <name evidence="2" type="ORF">SAMN05421819_2381</name>
</gene>
<feature type="compositionally biased region" description="Low complexity" evidence="1">
    <location>
        <begin position="363"/>
        <end position="388"/>
    </location>
</feature>
<name>A0A1H5YN54_9BACT</name>
<sequence length="488" mass="53578">MWPQKPSSSSISSSLSLSPSSSSSAANQFSLLEQLLQTHPELMQYILAFLEPMEALGLMSADKQFRAFCRRVYQYDPFGYDPTMPASHFLGFGVGEQKQWQLLGNYDLRNSQDSAGFPAFQADKLLELKMLAGEAFVEIWQTLKEFLKVTGAQNSPAMLYTQILNDQGKGYTDCLATLKIGQCVCFSTNFRKPIASDLQRYARTQLEKANPKTQIVQVPNDMTASGQLPVWQRHAEMRLYTCWRLAHANVMEAELLLDKFCCIFCSIQLKALGWSKGILVQKDQKFKALSWYNFAPIAMFFGNVRKQIWGAAVEAKFSVLRPRDKRQMLFYLTQLASADSLARQTQADAKSSGTWAMLPSQPSSSSSSWQNNNNSNNNTSSSSSSSTSFGGGFGSNSSSSSLSGGGFRSSSSSSSSSTMPNPFRRPGNGAGMGMGGGGAAQGGGGMKRSFDQISAPNCEKCKVPRVMRNGPYGVFWSCPSCWSTWNAK</sequence>
<proteinExistence type="predicted"/>
<feature type="region of interest" description="Disordered" evidence="1">
    <location>
        <begin position="1"/>
        <end position="20"/>
    </location>
</feature>
<dbReference type="Proteomes" id="UP000236728">
    <property type="component" value="Unassembled WGS sequence"/>
</dbReference>
<evidence type="ECO:0000313" key="3">
    <source>
        <dbReference type="Proteomes" id="UP000236728"/>
    </source>
</evidence>
<feature type="compositionally biased region" description="Gly residues" evidence="1">
    <location>
        <begin position="428"/>
        <end position="446"/>
    </location>
</feature>
<organism evidence="2 3">
    <name type="scientific">Bryocella elongata</name>
    <dbReference type="NCBI Taxonomy" id="863522"/>
    <lineage>
        <taxon>Bacteria</taxon>
        <taxon>Pseudomonadati</taxon>
        <taxon>Acidobacteriota</taxon>
        <taxon>Terriglobia</taxon>
        <taxon>Terriglobales</taxon>
        <taxon>Acidobacteriaceae</taxon>
        <taxon>Bryocella</taxon>
    </lineage>
</organism>
<dbReference type="EMBL" id="FNVA01000003">
    <property type="protein sequence ID" value="SEG25005.1"/>
    <property type="molecule type" value="Genomic_DNA"/>
</dbReference>
<keyword evidence="3" id="KW-1185">Reference proteome</keyword>